<dbReference type="AlphaFoldDB" id="A0A6A6DDX8"/>
<dbReference type="Proteomes" id="UP000800200">
    <property type="component" value="Unassembled WGS sequence"/>
</dbReference>
<dbReference type="SUPFAM" id="SSF56112">
    <property type="entry name" value="Protein kinase-like (PK-like)"/>
    <property type="match status" value="1"/>
</dbReference>
<evidence type="ECO:0000313" key="3">
    <source>
        <dbReference type="EMBL" id="KAF2175816.1"/>
    </source>
</evidence>
<proteinExistence type="predicted"/>
<feature type="region of interest" description="Disordered" evidence="1">
    <location>
        <begin position="67"/>
        <end position="91"/>
    </location>
</feature>
<dbReference type="InterPro" id="IPR000253">
    <property type="entry name" value="FHA_dom"/>
</dbReference>
<organism evidence="3 4">
    <name type="scientific">Zopfia rhizophila CBS 207.26</name>
    <dbReference type="NCBI Taxonomy" id="1314779"/>
    <lineage>
        <taxon>Eukaryota</taxon>
        <taxon>Fungi</taxon>
        <taxon>Dikarya</taxon>
        <taxon>Ascomycota</taxon>
        <taxon>Pezizomycotina</taxon>
        <taxon>Dothideomycetes</taxon>
        <taxon>Dothideomycetes incertae sedis</taxon>
        <taxon>Zopfiaceae</taxon>
        <taxon>Zopfia</taxon>
    </lineage>
</organism>
<dbReference type="Pfam" id="PF00498">
    <property type="entry name" value="FHA"/>
    <property type="match status" value="1"/>
</dbReference>
<evidence type="ECO:0000313" key="4">
    <source>
        <dbReference type="Proteomes" id="UP000800200"/>
    </source>
</evidence>
<feature type="compositionally biased region" description="Basic and acidic residues" evidence="1">
    <location>
        <begin position="79"/>
        <end position="91"/>
    </location>
</feature>
<feature type="domain" description="FHA" evidence="2">
    <location>
        <begin position="37"/>
        <end position="67"/>
    </location>
</feature>
<dbReference type="OrthoDB" id="10252171at2759"/>
<dbReference type="Gene3D" id="1.10.510.10">
    <property type="entry name" value="Transferase(Phosphotransferase) domain 1"/>
    <property type="match status" value="1"/>
</dbReference>
<protein>
    <recommendedName>
        <fullName evidence="2">FHA domain-containing protein</fullName>
    </recommendedName>
</protein>
<name>A0A6A6DDX8_9PEZI</name>
<evidence type="ECO:0000256" key="1">
    <source>
        <dbReference type="SAM" id="MobiDB-lite"/>
    </source>
</evidence>
<evidence type="ECO:0000259" key="2">
    <source>
        <dbReference type="Pfam" id="PF00498"/>
    </source>
</evidence>
<gene>
    <name evidence="3" type="ORF">K469DRAFT_756005</name>
</gene>
<reference evidence="3" key="1">
    <citation type="journal article" date="2020" name="Stud. Mycol.">
        <title>101 Dothideomycetes genomes: a test case for predicting lifestyles and emergence of pathogens.</title>
        <authorList>
            <person name="Haridas S."/>
            <person name="Albert R."/>
            <person name="Binder M."/>
            <person name="Bloem J."/>
            <person name="Labutti K."/>
            <person name="Salamov A."/>
            <person name="Andreopoulos B."/>
            <person name="Baker S."/>
            <person name="Barry K."/>
            <person name="Bills G."/>
            <person name="Bluhm B."/>
            <person name="Cannon C."/>
            <person name="Castanera R."/>
            <person name="Culley D."/>
            <person name="Daum C."/>
            <person name="Ezra D."/>
            <person name="Gonzalez J."/>
            <person name="Henrissat B."/>
            <person name="Kuo A."/>
            <person name="Liang C."/>
            <person name="Lipzen A."/>
            <person name="Lutzoni F."/>
            <person name="Magnuson J."/>
            <person name="Mondo S."/>
            <person name="Nolan M."/>
            <person name="Ohm R."/>
            <person name="Pangilinan J."/>
            <person name="Park H.-J."/>
            <person name="Ramirez L."/>
            <person name="Alfaro M."/>
            <person name="Sun H."/>
            <person name="Tritt A."/>
            <person name="Yoshinaga Y."/>
            <person name="Zwiers L.-H."/>
            <person name="Turgeon B."/>
            <person name="Goodwin S."/>
            <person name="Spatafora J."/>
            <person name="Crous P."/>
            <person name="Grigoriev I."/>
        </authorList>
    </citation>
    <scope>NUCLEOTIDE SEQUENCE</scope>
    <source>
        <strain evidence="3">CBS 207.26</strain>
    </source>
</reference>
<dbReference type="SUPFAM" id="SSF49879">
    <property type="entry name" value="SMAD/FHA domain"/>
    <property type="match status" value="1"/>
</dbReference>
<accession>A0A6A6DDX8</accession>
<dbReference type="InterPro" id="IPR011009">
    <property type="entry name" value="Kinase-like_dom_sf"/>
</dbReference>
<keyword evidence="4" id="KW-1185">Reference proteome</keyword>
<sequence>MNDWQRKGWGRGSSVQMRDWKKNKRPPGLGKTGGSSDDGISGSHFRITFDGQARLVLIDSSTNGTAVSYDGQVRKDKRKNPQDRKRNPPRDKLNDFTWILFPDIEDKRVVIGEGIKDFPDAPVIEFSVEVAEPKTESCKQRYTDLKTVCRAVDASTGVIYAAKTFLRTDGDFRKRWDTEVALLRKVSHDYIIEFVDYDTEYKWPRLIMEYLPLGNLA</sequence>
<feature type="compositionally biased region" description="Low complexity" evidence="1">
    <location>
        <begin position="34"/>
        <end position="43"/>
    </location>
</feature>
<dbReference type="EMBL" id="ML994724">
    <property type="protein sequence ID" value="KAF2175816.1"/>
    <property type="molecule type" value="Genomic_DNA"/>
</dbReference>
<feature type="region of interest" description="Disordered" evidence="1">
    <location>
        <begin position="1"/>
        <end position="43"/>
    </location>
</feature>
<dbReference type="InterPro" id="IPR008984">
    <property type="entry name" value="SMAD_FHA_dom_sf"/>
</dbReference>